<sequence>MKHAITGALVTLAAMGLGLFWYQGRAEVEEAAPPPDLSSLLIEDAAPEGLPIADASDMIGPTPPEASELTKEQQRFFRYDRDRDWRISRTEMLPTRSAAFRKLDKDGNNLLTFEEWAVTTVDKFEGADANGDNELTPGEFATTRPKPKKRKARCAC</sequence>
<keyword evidence="4" id="KW-1185">Reference proteome</keyword>
<gene>
    <name evidence="3" type="ORF">SAMN04488060_1408</name>
</gene>
<proteinExistence type="predicted"/>
<feature type="region of interest" description="Disordered" evidence="1">
    <location>
        <begin position="127"/>
        <end position="156"/>
    </location>
</feature>
<dbReference type="InterPro" id="IPR011992">
    <property type="entry name" value="EF-hand-dom_pair"/>
</dbReference>
<dbReference type="STRING" id="604088.SAMN04488060_1408"/>
<evidence type="ECO:0000256" key="1">
    <source>
        <dbReference type="SAM" id="MobiDB-lite"/>
    </source>
</evidence>
<dbReference type="AlphaFoldDB" id="A0A1I5MJG5"/>
<feature type="domain" description="EF-hand" evidence="2">
    <location>
        <begin position="99"/>
        <end position="116"/>
    </location>
</feature>
<dbReference type="Gene3D" id="1.10.238.10">
    <property type="entry name" value="EF-hand"/>
    <property type="match status" value="1"/>
</dbReference>
<dbReference type="Pfam" id="PF13202">
    <property type="entry name" value="EF-hand_5"/>
    <property type="match status" value="1"/>
</dbReference>
<evidence type="ECO:0000259" key="2">
    <source>
        <dbReference type="Pfam" id="PF13202"/>
    </source>
</evidence>
<protein>
    <submittedName>
        <fullName evidence="3">EF hand</fullName>
    </submittedName>
</protein>
<dbReference type="RefSeq" id="WP_090479198.1">
    <property type="nucleotide sequence ID" value="NZ_FOWZ01000002.1"/>
</dbReference>
<evidence type="ECO:0000313" key="3">
    <source>
        <dbReference type="EMBL" id="SFP09722.1"/>
    </source>
</evidence>
<dbReference type="GO" id="GO:0005509">
    <property type="term" value="F:calcium ion binding"/>
    <property type="evidence" value="ECO:0007669"/>
    <property type="project" value="InterPro"/>
</dbReference>
<dbReference type="Proteomes" id="UP000199331">
    <property type="component" value="Unassembled WGS sequence"/>
</dbReference>
<dbReference type="SUPFAM" id="SSF47473">
    <property type="entry name" value="EF-hand"/>
    <property type="match status" value="1"/>
</dbReference>
<accession>A0A1I5MJG5</accession>
<dbReference type="PROSITE" id="PS00018">
    <property type="entry name" value="EF_HAND_1"/>
    <property type="match status" value="1"/>
</dbReference>
<organism evidence="3 4">
    <name type="scientific">Qipengyuania nanhaisediminis</name>
    <dbReference type="NCBI Taxonomy" id="604088"/>
    <lineage>
        <taxon>Bacteria</taxon>
        <taxon>Pseudomonadati</taxon>
        <taxon>Pseudomonadota</taxon>
        <taxon>Alphaproteobacteria</taxon>
        <taxon>Sphingomonadales</taxon>
        <taxon>Erythrobacteraceae</taxon>
        <taxon>Qipengyuania</taxon>
    </lineage>
</organism>
<dbReference type="EMBL" id="FOWZ01000002">
    <property type="protein sequence ID" value="SFP09722.1"/>
    <property type="molecule type" value="Genomic_DNA"/>
</dbReference>
<feature type="region of interest" description="Disordered" evidence="1">
    <location>
        <begin position="51"/>
        <end position="72"/>
    </location>
</feature>
<dbReference type="OrthoDB" id="7391686at2"/>
<dbReference type="InterPro" id="IPR002048">
    <property type="entry name" value="EF_hand_dom"/>
</dbReference>
<name>A0A1I5MJG5_9SPHN</name>
<dbReference type="InterPro" id="IPR018247">
    <property type="entry name" value="EF_Hand_1_Ca_BS"/>
</dbReference>
<feature type="compositionally biased region" description="Basic residues" evidence="1">
    <location>
        <begin position="145"/>
        <end position="156"/>
    </location>
</feature>
<reference evidence="4" key="1">
    <citation type="submission" date="2016-10" db="EMBL/GenBank/DDBJ databases">
        <authorList>
            <person name="Varghese N."/>
            <person name="Submissions S."/>
        </authorList>
    </citation>
    <scope>NUCLEOTIDE SEQUENCE [LARGE SCALE GENOMIC DNA]</scope>
    <source>
        <strain evidence="4">CGMCC 1.7715</strain>
    </source>
</reference>
<evidence type="ECO:0000313" key="4">
    <source>
        <dbReference type="Proteomes" id="UP000199331"/>
    </source>
</evidence>